<protein>
    <submittedName>
        <fullName evidence="2">Uncharacterized protein</fullName>
    </submittedName>
</protein>
<evidence type="ECO:0000313" key="3">
    <source>
        <dbReference type="Proteomes" id="UP001360953"/>
    </source>
</evidence>
<feature type="region of interest" description="Disordered" evidence="1">
    <location>
        <begin position="1"/>
        <end position="72"/>
    </location>
</feature>
<dbReference type="EMBL" id="JBBPEH010000005">
    <property type="protein sequence ID" value="KAK7538172.1"/>
    <property type="molecule type" value="Genomic_DNA"/>
</dbReference>
<evidence type="ECO:0000313" key="2">
    <source>
        <dbReference type="EMBL" id="KAK7538172.1"/>
    </source>
</evidence>
<sequence length="208" mass="23936">MSSPERGEEEAARPTIPELRLRPPRWRQQKDDEQTEGPQTQATLEESVMLTYEEQETPAPEEQQRLSPSLEPRKCATAPEICAWASKPTFIQELLDLHGIMKRGNKGAQKAENVRKFACINRAFAAGWYQTPLDAEYQLPLGATGEKRMRPELERGSQGLKRPWDKDVPADKDIYVPKGVTRELRYRPLVGRWYYPSPSRLSQEFKPE</sequence>
<evidence type="ECO:0000256" key="1">
    <source>
        <dbReference type="SAM" id="MobiDB-lite"/>
    </source>
</evidence>
<dbReference type="Proteomes" id="UP001360953">
    <property type="component" value="Unassembled WGS sequence"/>
</dbReference>
<accession>A0ABR1LWL8</accession>
<proteinExistence type="predicted"/>
<name>A0ABR1LWL8_9PEZI</name>
<comment type="caution">
    <text evidence="2">The sequence shown here is derived from an EMBL/GenBank/DDBJ whole genome shotgun (WGS) entry which is preliminary data.</text>
</comment>
<gene>
    <name evidence="2" type="ORF">J3D65DRAFT_318578</name>
</gene>
<organism evidence="2 3">
    <name type="scientific">Phyllosticta citribraziliensis</name>
    <dbReference type="NCBI Taxonomy" id="989973"/>
    <lineage>
        <taxon>Eukaryota</taxon>
        <taxon>Fungi</taxon>
        <taxon>Dikarya</taxon>
        <taxon>Ascomycota</taxon>
        <taxon>Pezizomycotina</taxon>
        <taxon>Dothideomycetes</taxon>
        <taxon>Dothideomycetes incertae sedis</taxon>
        <taxon>Botryosphaeriales</taxon>
        <taxon>Phyllostictaceae</taxon>
        <taxon>Phyllosticta</taxon>
    </lineage>
</organism>
<keyword evidence="3" id="KW-1185">Reference proteome</keyword>
<dbReference type="RefSeq" id="XP_066655859.1">
    <property type="nucleotide sequence ID" value="XM_066795323.1"/>
</dbReference>
<reference evidence="2 3" key="1">
    <citation type="submission" date="2024-04" db="EMBL/GenBank/DDBJ databases">
        <title>Phyllosticta paracitricarpa is synonymous to the EU quarantine fungus P. citricarpa based on phylogenomic analyses.</title>
        <authorList>
            <consortium name="Lawrence Berkeley National Laboratory"/>
            <person name="Van ingen-buijs V.A."/>
            <person name="Van westerhoven A.C."/>
            <person name="Haridas S."/>
            <person name="Skiadas P."/>
            <person name="Martin F."/>
            <person name="Groenewald J.Z."/>
            <person name="Crous P.W."/>
            <person name="Seidl M.F."/>
        </authorList>
    </citation>
    <scope>NUCLEOTIDE SEQUENCE [LARGE SCALE GENOMIC DNA]</scope>
    <source>
        <strain evidence="2 3">CPC 17464</strain>
    </source>
</reference>
<dbReference type="GeneID" id="92028229"/>
<feature type="compositionally biased region" description="Basic and acidic residues" evidence="1">
    <location>
        <begin position="1"/>
        <end position="12"/>
    </location>
</feature>